<name>A0A8H7YDA7_AJECA</name>
<dbReference type="VEuPathDB" id="FungiDB:I7I52_11292"/>
<accession>A0A8H7YDA7</accession>
<dbReference type="EMBL" id="JAEVHI010000007">
    <property type="protein sequence ID" value="KAG5287504.1"/>
    <property type="molecule type" value="Genomic_DNA"/>
</dbReference>
<sequence length="98" mass="11257">MNSASILRQVEGTRNRCWMPSRTGSNLSEAKSNPMWIVLQMLPGKMRLFILLRMDSTCYSQTLKSPLLKLLEHLMVGILIQSNYSTRWKKSLNISGKQ</sequence>
<dbReference type="Proteomes" id="UP000670092">
    <property type="component" value="Unassembled WGS sequence"/>
</dbReference>
<gene>
    <name evidence="1" type="ORF">I7I52_11292</name>
</gene>
<reference evidence="1 2" key="1">
    <citation type="submission" date="2021-01" db="EMBL/GenBank/DDBJ databases">
        <title>Chromosome-level genome assembly of a human fungal pathogen reveals clustering of transcriptionally co-regulated genes.</title>
        <authorList>
            <person name="Voorhies M."/>
            <person name="Cohen S."/>
            <person name="Shea T.P."/>
            <person name="Petrus S."/>
            <person name="Munoz J.F."/>
            <person name="Poplawski S."/>
            <person name="Goldman W.E."/>
            <person name="Michael T."/>
            <person name="Cuomo C.A."/>
            <person name="Sil A."/>
            <person name="Beyhan S."/>
        </authorList>
    </citation>
    <scope>NUCLEOTIDE SEQUENCE [LARGE SCALE GENOMIC DNA]</scope>
    <source>
        <strain evidence="1 2">G184AR</strain>
    </source>
</reference>
<proteinExistence type="predicted"/>
<protein>
    <submittedName>
        <fullName evidence="1">Uncharacterized protein</fullName>
    </submittedName>
</protein>
<comment type="caution">
    <text evidence="1">The sequence shown here is derived from an EMBL/GenBank/DDBJ whole genome shotgun (WGS) entry which is preliminary data.</text>
</comment>
<organism evidence="1 2">
    <name type="scientific">Ajellomyces capsulatus</name>
    <name type="common">Darling's disease fungus</name>
    <name type="synonym">Histoplasma capsulatum</name>
    <dbReference type="NCBI Taxonomy" id="5037"/>
    <lineage>
        <taxon>Eukaryota</taxon>
        <taxon>Fungi</taxon>
        <taxon>Dikarya</taxon>
        <taxon>Ascomycota</taxon>
        <taxon>Pezizomycotina</taxon>
        <taxon>Eurotiomycetes</taxon>
        <taxon>Eurotiomycetidae</taxon>
        <taxon>Onygenales</taxon>
        <taxon>Ajellomycetaceae</taxon>
        <taxon>Histoplasma</taxon>
    </lineage>
</organism>
<evidence type="ECO:0000313" key="1">
    <source>
        <dbReference type="EMBL" id="KAG5287504.1"/>
    </source>
</evidence>
<evidence type="ECO:0000313" key="2">
    <source>
        <dbReference type="Proteomes" id="UP000670092"/>
    </source>
</evidence>
<dbReference type="AlphaFoldDB" id="A0A8H7YDA7"/>